<keyword evidence="2" id="KW-1185">Reference proteome</keyword>
<name>A0A976FSF0_BRELC</name>
<dbReference type="EMBL" id="SHOA02000015">
    <property type="protein sequence ID" value="TDH71651.1"/>
    <property type="molecule type" value="Genomic_DNA"/>
</dbReference>
<reference evidence="1 2" key="1">
    <citation type="journal article" date="2021" name="Genome Biol.">
        <title>AFLAP: assembly-free linkage analysis pipeline using k-mers from genome sequencing data.</title>
        <authorList>
            <person name="Fletcher K."/>
            <person name="Zhang L."/>
            <person name="Gil J."/>
            <person name="Han R."/>
            <person name="Cavanaugh K."/>
            <person name="Michelmore R."/>
        </authorList>
    </citation>
    <scope>NUCLEOTIDE SEQUENCE [LARGE SCALE GENOMIC DNA]</scope>
    <source>
        <strain evidence="1 2">SF5</strain>
    </source>
</reference>
<dbReference type="AlphaFoldDB" id="A0A976FSF0"/>
<evidence type="ECO:0000313" key="1">
    <source>
        <dbReference type="EMBL" id="TDH71651.1"/>
    </source>
</evidence>
<dbReference type="RefSeq" id="XP_067821150.1">
    <property type="nucleotide sequence ID" value="XM_067959154.1"/>
</dbReference>
<dbReference type="GeneID" id="94344825"/>
<protein>
    <submittedName>
        <fullName evidence="1">Uncharacterized protein</fullName>
    </submittedName>
</protein>
<dbReference type="KEGG" id="blac:94344825"/>
<sequence length="443" mass="50908">MAVAPPLSQNPVENPWQSSYSKEDRAFELVWVEKFVNDAANALEEIGMFPRIRQSVIPIALRGKKAPTRIDFFYVAKTFDSFNTKFKMASKAKTDTNVALIDWITGRAKKLKYEPAKAYVVIGIVLSDKLGYSRVATFLNAIQKDYRKMFFYLKHAVFRYWDFNGLNLYALMSEEKVHWQNYVDVVSSLKKPATALYFDYAVTDFDDTAAYISFLEVLEDVDLETQIKDIINAGHFWGKHSIGKEWGLSKIVNYLDVQHVLYNNNPAKIIQSFTFPCTKIHLILRTFQRLLKRYGTGKGVKVIAQDLINSSREDLSMLKLFFIMRTMYRDHVRSALPKAVLEKLMLKLNKDKRMANRLARELFKTLQLHLSPSVKKIIHPMEGSHIWKDFLDVAYGSNVEQSRMLKILKDIAGQSEGEIAVQGETILTAKMLTDVWEGSLSIV</sequence>
<proteinExistence type="predicted"/>
<evidence type="ECO:0000313" key="2">
    <source>
        <dbReference type="Proteomes" id="UP000294530"/>
    </source>
</evidence>
<dbReference type="Proteomes" id="UP000294530">
    <property type="component" value="Unassembled WGS sequence"/>
</dbReference>
<organism evidence="1 2">
    <name type="scientific">Bremia lactucae</name>
    <name type="common">Lettuce downy mildew</name>
    <dbReference type="NCBI Taxonomy" id="4779"/>
    <lineage>
        <taxon>Eukaryota</taxon>
        <taxon>Sar</taxon>
        <taxon>Stramenopiles</taxon>
        <taxon>Oomycota</taxon>
        <taxon>Peronosporomycetes</taxon>
        <taxon>Peronosporales</taxon>
        <taxon>Peronosporaceae</taxon>
        <taxon>Bremia</taxon>
    </lineage>
</organism>
<comment type="caution">
    <text evidence="1">The sequence shown here is derived from an EMBL/GenBank/DDBJ whole genome shotgun (WGS) entry which is preliminary data.</text>
</comment>
<accession>A0A976FSF0</accession>
<gene>
    <name evidence="1" type="ORF">CCR75_001049</name>
</gene>